<dbReference type="Gene3D" id="3.30.1330.60">
    <property type="entry name" value="OmpA-like domain"/>
    <property type="match status" value="1"/>
</dbReference>
<dbReference type="Pfam" id="PF00691">
    <property type="entry name" value="OmpA"/>
    <property type="match status" value="1"/>
</dbReference>
<name>A0A0W1AK57_9GAMM</name>
<evidence type="ECO:0000256" key="2">
    <source>
        <dbReference type="SAM" id="SignalP"/>
    </source>
</evidence>
<evidence type="ECO:0000313" key="5">
    <source>
        <dbReference type="Proteomes" id="UP000054662"/>
    </source>
</evidence>
<dbReference type="RefSeq" id="WP_058492329.1">
    <property type="nucleotide sequence ID" value="NZ_CBCRUR010000005.1"/>
</dbReference>
<keyword evidence="2" id="KW-0732">Signal</keyword>
<dbReference type="PANTHER" id="PTHR30329">
    <property type="entry name" value="STATOR ELEMENT OF FLAGELLAR MOTOR COMPLEX"/>
    <property type="match status" value="1"/>
</dbReference>
<dbReference type="SUPFAM" id="SSF103088">
    <property type="entry name" value="OmpA-like"/>
    <property type="match status" value="1"/>
</dbReference>
<dbReference type="OrthoDB" id="9782229at2"/>
<feature type="domain" description="OmpA-like" evidence="3">
    <location>
        <begin position="71"/>
        <end position="188"/>
    </location>
</feature>
<comment type="caution">
    <text evidence="4">The sequence shown here is derived from an EMBL/GenBank/DDBJ whole genome shotgun (WGS) entry which is preliminary data.</text>
</comment>
<dbReference type="AlphaFoldDB" id="A0A0W1AK57"/>
<sequence>MRSVPTNYISVMTRILAVTALLSASACHRSNYVPDENEPKLPCKVQGACDATIMQYLTKLNKRGIKVVTIGQDYLISIPANALFNDQSPHIKWSSYSLLNDVSMFLKQFRKVAITVTSYSSKYVSVQREKALTLARSRVVGEYLWSQGIDSRFIFTQGLGSDKPIVIMKQGGDLSPNARIEITFRRAVVD</sequence>
<organism evidence="4 5">
    <name type="scientific">Legionella worsleiensis</name>
    <dbReference type="NCBI Taxonomy" id="45076"/>
    <lineage>
        <taxon>Bacteria</taxon>
        <taxon>Pseudomonadati</taxon>
        <taxon>Pseudomonadota</taxon>
        <taxon>Gammaproteobacteria</taxon>
        <taxon>Legionellales</taxon>
        <taxon>Legionellaceae</taxon>
        <taxon>Legionella</taxon>
    </lineage>
</organism>
<keyword evidence="1" id="KW-0472">Membrane</keyword>
<dbReference type="NCBIfam" id="NF038223">
    <property type="entry name" value="IcmN_DotK_IVB"/>
    <property type="match status" value="1"/>
</dbReference>
<feature type="chain" id="PRO_5006919873" evidence="2">
    <location>
        <begin position="27"/>
        <end position="190"/>
    </location>
</feature>
<feature type="signal peptide" evidence="2">
    <location>
        <begin position="1"/>
        <end position="26"/>
    </location>
</feature>
<gene>
    <name evidence="4" type="primary">lphA</name>
    <name evidence="4" type="ORF">Lwor_0498</name>
</gene>
<dbReference type="GO" id="GO:0016020">
    <property type="term" value="C:membrane"/>
    <property type="evidence" value="ECO:0007669"/>
    <property type="project" value="UniProtKB-UniRule"/>
</dbReference>
<keyword evidence="5" id="KW-1185">Reference proteome</keyword>
<dbReference type="PROSITE" id="PS51123">
    <property type="entry name" value="OMPA_2"/>
    <property type="match status" value="1"/>
</dbReference>
<dbReference type="InterPro" id="IPR036737">
    <property type="entry name" value="OmpA-like_sf"/>
</dbReference>
<dbReference type="EMBL" id="LNZC01000003">
    <property type="protein sequence ID" value="KTD81716.1"/>
    <property type="molecule type" value="Genomic_DNA"/>
</dbReference>
<reference evidence="4 5" key="1">
    <citation type="submission" date="2015-11" db="EMBL/GenBank/DDBJ databases">
        <title>Genomic analysis of 38 Legionella species identifies large and diverse effector repertoires.</title>
        <authorList>
            <person name="Burstein D."/>
            <person name="Amaro F."/>
            <person name="Zusman T."/>
            <person name="Lifshitz Z."/>
            <person name="Cohen O."/>
            <person name="Gilbert J.A."/>
            <person name="Pupko T."/>
            <person name="Shuman H.A."/>
            <person name="Segal G."/>
        </authorList>
    </citation>
    <scope>NUCLEOTIDE SEQUENCE [LARGE SCALE GENOMIC DNA]</scope>
    <source>
        <strain evidence="4 5">ATCC 49508</strain>
    </source>
</reference>
<accession>A0A0W1AK57</accession>
<dbReference type="InterPro" id="IPR050330">
    <property type="entry name" value="Bact_OuterMem_StrucFunc"/>
</dbReference>
<dbReference type="PATRIC" id="fig|45076.6.peg.550"/>
<dbReference type="InterPro" id="IPR006665">
    <property type="entry name" value="OmpA-like"/>
</dbReference>
<dbReference type="Proteomes" id="UP000054662">
    <property type="component" value="Unassembled WGS sequence"/>
</dbReference>
<proteinExistence type="predicted"/>
<evidence type="ECO:0000256" key="1">
    <source>
        <dbReference type="PROSITE-ProRule" id="PRU00473"/>
    </source>
</evidence>
<dbReference type="STRING" id="45076.Lwor_0498"/>
<evidence type="ECO:0000259" key="3">
    <source>
        <dbReference type="PROSITE" id="PS51123"/>
    </source>
</evidence>
<dbReference type="PROSITE" id="PS51257">
    <property type="entry name" value="PROKAR_LIPOPROTEIN"/>
    <property type="match status" value="1"/>
</dbReference>
<evidence type="ECO:0000313" key="4">
    <source>
        <dbReference type="EMBL" id="KTD81716.1"/>
    </source>
</evidence>
<dbReference type="PANTHER" id="PTHR30329:SF21">
    <property type="entry name" value="LIPOPROTEIN YIAD-RELATED"/>
    <property type="match status" value="1"/>
</dbReference>
<protein>
    <submittedName>
        <fullName evidence="4">LphA (DotK)</fullName>
    </submittedName>
</protein>